<dbReference type="PANTHER" id="PTHR18829">
    <property type="entry name" value="PROTEIN YAE1 HOMOLOG"/>
    <property type="match status" value="1"/>
</dbReference>
<keyword evidence="11" id="KW-1185">Reference proteome</keyword>
<proteinExistence type="inferred from homology"/>
<protein>
    <recommendedName>
        <fullName evidence="5">Protein YAE1</fullName>
    </recommendedName>
    <alternativeName>
        <fullName evidence="4">Protein yae1</fullName>
    </alternativeName>
</protein>
<dbReference type="Pfam" id="PF09811">
    <property type="entry name" value="Yae1_N"/>
    <property type="match status" value="1"/>
</dbReference>
<reference evidence="10" key="1">
    <citation type="submission" date="2014-03" db="EMBL/GenBank/DDBJ databases">
        <authorList>
            <person name="Casaregola S."/>
        </authorList>
    </citation>
    <scope>NUCLEOTIDE SEQUENCE [LARGE SCALE GENOMIC DNA]</scope>
    <source>
        <strain evidence="10">CLIB 918</strain>
    </source>
</reference>
<evidence type="ECO:0000256" key="5">
    <source>
        <dbReference type="ARBA" id="ARBA00018400"/>
    </source>
</evidence>
<evidence type="ECO:0000256" key="3">
    <source>
        <dbReference type="ARBA" id="ARBA00007096"/>
    </source>
</evidence>
<dbReference type="AlphaFoldDB" id="A0A0J9XGR8"/>
<dbReference type="EMBL" id="CCBN010000013">
    <property type="protein sequence ID" value="CDO56104.1"/>
    <property type="molecule type" value="Genomic_DNA"/>
</dbReference>
<keyword evidence="7" id="KW-0539">Nucleus</keyword>
<evidence type="ECO:0000256" key="6">
    <source>
        <dbReference type="ARBA" id="ARBA00022490"/>
    </source>
</evidence>
<evidence type="ECO:0000256" key="4">
    <source>
        <dbReference type="ARBA" id="ARBA00017286"/>
    </source>
</evidence>
<dbReference type="STRING" id="1173061.A0A0J9XGR8"/>
<evidence type="ECO:0000256" key="7">
    <source>
        <dbReference type="ARBA" id="ARBA00023242"/>
    </source>
</evidence>
<keyword evidence="6" id="KW-0963">Cytoplasm</keyword>
<evidence type="ECO:0000313" key="10">
    <source>
        <dbReference type="EMBL" id="CDO56104.1"/>
    </source>
</evidence>
<gene>
    <name evidence="10" type="ORF">BN980_GECA13s03013g</name>
</gene>
<feature type="compositionally biased region" description="Acidic residues" evidence="8">
    <location>
        <begin position="27"/>
        <end position="36"/>
    </location>
</feature>
<dbReference type="GO" id="GO:0005634">
    <property type="term" value="C:nucleus"/>
    <property type="evidence" value="ECO:0007669"/>
    <property type="project" value="UniProtKB-SubCell"/>
</dbReference>
<dbReference type="GO" id="GO:0005737">
    <property type="term" value="C:cytoplasm"/>
    <property type="evidence" value="ECO:0007669"/>
    <property type="project" value="UniProtKB-SubCell"/>
</dbReference>
<organism evidence="10 11">
    <name type="scientific">Geotrichum candidum</name>
    <name type="common">Oospora lactis</name>
    <name type="synonym">Dipodascus geotrichum</name>
    <dbReference type="NCBI Taxonomy" id="1173061"/>
    <lineage>
        <taxon>Eukaryota</taxon>
        <taxon>Fungi</taxon>
        <taxon>Dikarya</taxon>
        <taxon>Ascomycota</taxon>
        <taxon>Saccharomycotina</taxon>
        <taxon>Dipodascomycetes</taxon>
        <taxon>Dipodascales</taxon>
        <taxon>Dipodascaceae</taxon>
        <taxon>Geotrichum</taxon>
    </lineage>
</organism>
<accession>A0A0J9XGR8</accession>
<sequence>MVVPVNEQEFDSSANPAADLVESNNDLNDDIWDSDSGEGPIQGETNPVGDIPRLRREHHTAGYREAIAIAKDQYLQPGFDSGYPLGATVGLEVGVILGTLQGLGLHSLERVAQNELSAEALFSNKFYDETDELARPKFTGSHPEVERWKQKLSEIIKDSQA</sequence>
<evidence type="ECO:0000313" key="11">
    <source>
        <dbReference type="Proteomes" id="UP000242525"/>
    </source>
</evidence>
<dbReference type="OrthoDB" id="20086at2759"/>
<evidence type="ECO:0000259" key="9">
    <source>
        <dbReference type="Pfam" id="PF09811"/>
    </source>
</evidence>
<dbReference type="InterPro" id="IPR019191">
    <property type="entry name" value="Essential_protein_Yae1_N"/>
</dbReference>
<comment type="similarity">
    <text evidence="3">Belongs to the YAE1 family.</text>
</comment>
<dbReference type="Proteomes" id="UP000242525">
    <property type="component" value="Unassembled WGS sequence"/>
</dbReference>
<comment type="caution">
    <text evidence="10">The sequence shown here is derived from an EMBL/GenBank/DDBJ whole genome shotgun (WGS) entry which is preliminary data.</text>
</comment>
<feature type="region of interest" description="Disordered" evidence="8">
    <location>
        <begin position="1"/>
        <end position="50"/>
    </location>
</feature>
<feature type="domain" description="Essential protein Yae1 N-terminal" evidence="9">
    <location>
        <begin position="62"/>
        <end position="100"/>
    </location>
</feature>
<comment type="subcellular location">
    <subcellularLocation>
        <location evidence="2">Cytoplasm</location>
    </subcellularLocation>
    <subcellularLocation>
        <location evidence="1">Nucleus</location>
    </subcellularLocation>
</comment>
<dbReference type="PANTHER" id="PTHR18829:SF0">
    <property type="entry name" value="PROTEIN YAE1 HOMOLOG"/>
    <property type="match status" value="1"/>
</dbReference>
<dbReference type="InterPro" id="IPR038881">
    <property type="entry name" value="Yae1-like"/>
</dbReference>
<evidence type="ECO:0000256" key="2">
    <source>
        <dbReference type="ARBA" id="ARBA00004496"/>
    </source>
</evidence>
<evidence type="ECO:0000256" key="1">
    <source>
        <dbReference type="ARBA" id="ARBA00004123"/>
    </source>
</evidence>
<name>A0A0J9XGR8_GEOCN</name>
<evidence type="ECO:0000256" key="8">
    <source>
        <dbReference type="SAM" id="MobiDB-lite"/>
    </source>
</evidence>